<dbReference type="FunFam" id="3.30.750.70:FF:000002">
    <property type="entry name" value="Acetyl-CoA hydrolase Ach1"/>
    <property type="match status" value="1"/>
</dbReference>
<comment type="similarity">
    <text evidence="1">Belongs to the acetyl-CoA hydrolase/transferase family.</text>
</comment>
<evidence type="ECO:0000256" key="1">
    <source>
        <dbReference type="ARBA" id="ARBA00009632"/>
    </source>
</evidence>
<dbReference type="PANTHER" id="PTHR43609">
    <property type="entry name" value="ACETYL-COA HYDROLASE"/>
    <property type="match status" value="1"/>
</dbReference>
<feature type="domain" description="Acetyl-CoA hydrolase/transferase N-terminal" evidence="4">
    <location>
        <begin position="11"/>
        <end position="219"/>
    </location>
</feature>
<dbReference type="InterPro" id="IPR037171">
    <property type="entry name" value="NagB/RpiA_transferase-like"/>
</dbReference>
<protein>
    <submittedName>
        <fullName evidence="6">Succinyl-CoA:acetate CoA-transferase</fullName>
    </submittedName>
</protein>
<dbReference type="Gene3D" id="3.40.1080.10">
    <property type="entry name" value="Glutaconate Coenzyme A-transferase"/>
    <property type="match status" value="1"/>
</dbReference>
<dbReference type="OrthoDB" id="9801795at2"/>
<evidence type="ECO:0000313" key="7">
    <source>
        <dbReference type="Proteomes" id="UP000295063"/>
    </source>
</evidence>
<feature type="active site" description="5-glutamyl coenzyme A thioester intermediate" evidence="2">
    <location>
        <position position="291"/>
    </location>
</feature>
<evidence type="ECO:0000313" key="6">
    <source>
        <dbReference type="EMBL" id="TCL36511.1"/>
    </source>
</evidence>
<dbReference type="SUPFAM" id="SSF100950">
    <property type="entry name" value="NagB/RpiA/CoA transferase-like"/>
    <property type="match status" value="2"/>
</dbReference>
<dbReference type="Gene3D" id="3.30.750.70">
    <property type="entry name" value="4-hydroxybutyrate coenzyme like domains"/>
    <property type="match status" value="1"/>
</dbReference>
<reference evidence="6 7" key="1">
    <citation type="submission" date="2019-03" db="EMBL/GenBank/DDBJ databases">
        <title>Genomic Encyclopedia of Type Strains, Phase IV (KMG-IV): sequencing the most valuable type-strain genomes for metagenomic binning, comparative biology and taxonomic classification.</title>
        <authorList>
            <person name="Goeker M."/>
        </authorList>
    </citation>
    <scope>NUCLEOTIDE SEQUENCE [LARGE SCALE GENOMIC DNA]</scope>
    <source>
        <strain evidence="6 7">DSM 15969</strain>
    </source>
</reference>
<dbReference type="EMBL" id="SLUI01000008">
    <property type="protein sequence ID" value="TCL36511.1"/>
    <property type="molecule type" value="Genomic_DNA"/>
</dbReference>
<dbReference type="Proteomes" id="UP000295063">
    <property type="component" value="Unassembled WGS sequence"/>
</dbReference>
<dbReference type="InterPro" id="IPR017821">
    <property type="entry name" value="Succinate_CoA_transferase"/>
</dbReference>
<keyword evidence="7" id="KW-1185">Reference proteome</keyword>
<organism evidence="6 7">
    <name type="scientific">Anaerospora hongkongensis</name>
    <dbReference type="NCBI Taxonomy" id="244830"/>
    <lineage>
        <taxon>Bacteria</taxon>
        <taxon>Bacillati</taxon>
        <taxon>Bacillota</taxon>
        <taxon>Negativicutes</taxon>
        <taxon>Selenomonadales</taxon>
        <taxon>Sporomusaceae</taxon>
        <taxon>Anaerospora</taxon>
    </lineage>
</organism>
<keyword evidence="6" id="KW-0808">Transferase</keyword>
<evidence type="ECO:0000259" key="5">
    <source>
        <dbReference type="Pfam" id="PF13336"/>
    </source>
</evidence>
<gene>
    <name evidence="6" type="ORF">EV210_108151</name>
</gene>
<dbReference type="InterPro" id="IPR026888">
    <property type="entry name" value="AcetylCoA_hyd_C"/>
</dbReference>
<dbReference type="GO" id="GO:0006083">
    <property type="term" value="P:acetate metabolic process"/>
    <property type="evidence" value="ECO:0007669"/>
    <property type="project" value="InterPro"/>
</dbReference>
<comment type="caution">
    <text evidence="6">The sequence shown here is derived from an EMBL/GenBank/DDBJ whole genome shotgun (WGS) entry which is preliminary data.</text>
</comment>
<dbReference type="InterPro" id="IPR038460">
    <property type="entry name" value="AcetylCoA_hyd_C_sf"/>
</dbReference>
<dbReference type="Pfam" id="PF13336">
    <property type="entry name" value="AcetylCoA_hyd_C"/>
    <property type="match status" value="1"/>
</dbReference>
<dbReference type="AlphaFoldDB" id="A0A4R1Q4R1"/>
<evidence type="ECO:0000256" key="3">
    <source>
        <dbReference type="PIRSR" id="PIRSR617821-2"/>
    </source>
</evidence>
<feature type="binding site" evidence="3">
    <location>
        <position position="381"/>
    </location>
    <ligand>
        <name>CoA</name>
        <dbReference type="ChEBI" id="CHEBI:57287"/>
    </ligand>
</feature>
<dbReference type="GO" id="GO:0003986">
    <property type="term" value="F:acetyl-CoA hydrolase activity"/>
    <property type="evidence" value="ECO:0007669"/>
    <property type="project" value="TreeGrafter"/>
</dbReference>
<name>A0A4R1Q4R1_9FIRM</name>
<dbReference type="RefSeq" id="WP_132081263.1">
    <property type="nucleotide sequence ID" value="NZ_DAIMLW010000084.1"/>
</dbReference>
<dbReference type="Gene3D" id="3.40.1080.20">
    <property type="entry name" value="Acetyl-CoA hydrolase/transferase C-terminal domain"/>
    <property type="match status" value="1"/>
</dbReference>
<feature type="binding site" evidence="3">
    <location>
        <position position="405"/>
    </location>
    <ligand>
        <name>CoA</name>
        <dbReference type="ChEBI" id="CHEBI:57287"/>
    </ligand>
</feature>
<sequence>MIDIRDRVRNKALHAKIVSAEEAAAIIKPGMNIGTSGFTPAGYPKAVPLALAERIKKENFKVNLWTGASVGKELDGALAQANGIEKRLPYQTNDEIRKQINSGKIQYVDMHLSHVAQQSRYGFLGGKVDVAIVEACAITEEGHIVPTTSLGNSASFVQSADIVIVEVNTSQPLELEGMHDVYIPLDPPHRQPIPLVKSDDRIGTPYIPCGFDKITYIVPCDLPDAVRPLAAIDDDAKAMSGHLIEFFQHEIKQGRLPQNLLPLQSGVGSVANAVVSGLVDSPFENLSVFTEVIQDGMFDLIDAGKLTFASGTSITPSPDGLKRLYANIAEYRKKIILRPQEISNSPEIARRLGVIAMNTAIELDIYGHVNSTHIMGTKMMNGIGGSGDYARNAYLTVFCTNSVAKGGAISSVVPMVSHFDHTEHDTHIFVTERGLADVRGLSPKERARVIINKCAHPDYQPMLLDYLERAEKATNFAHTPHLLEEALSWHTRFVQTGTMKK</sequence>
<dbReference type="GO" id="GO:0008775">
    <property type="term" value="F:acetate CoA-transferase activity"/>
    <property type="evidence" value="ECO:0007669"/>
    <property type="project" value="InterPro"/>
</dbReference>
<dbReference type="Pfam" id="PF02550">
    <property type="entry name" value="AcetylCoA_hydro"/>
    <property type="match status" value="1"/>
</dbReference>
<dbReference type="InterPro" id="IPR046433">
    <property type="entry name" value="ActCoA_hydro"/>
</dbReference>
<dbReference type="PANTHER" id="PTHR43609:SF1">
    <property type="entry name" value="ACETYL-COA HYDROLASE"/>
    <property type="match status" value="1"/>
</dbReference>
<proteinExistence type="inferred from homology"/>
<dbReference type="NCBIfam" id="TIGR03458">
    <property type="entry name" value="YgfH_subfam"/>
    <property type="match status" value="1"/>
</dbReference>
<accession>A0A4R1Q4R1</accession>
<feature type="binding site" evidence="3">
    <location>
        <begin position="266"/>
        <end position="270"/>
    </location>
    <ligand>
        <name>CoA</name>
        <dbReference type="ChEBI" id="CHEBI:57287"/>
    </ligand>
</feature>
<evidence type="ECO:0000259" key="4">
    <source>
        <dbReference type="Pfam" id="PF02550"/>
    </source>
</evidence>
<feature type="domain" description="Acetyl-CoA hydrolase/transferase C-terminal" evidence="5">
    <location>
        <begin position="320"/>
        <end position="466"/>
    </location>
</feature>
<dbReference type="FunFam" id="3.40.1080.20:FF:000001">
    <property type="entry name" value="Acetyl-CoA hydrolase Ach1"/>
    <property type="match status" value="1"/>
</dbReference>
<feature type="binding site" evidence="3">
    <location>
        <position position="361"/>
    </location>
    <ligand>
        <name>CoA</name>
        <dbReference type="ChEBI" id="CHEBI:57287"/>
    </ligand>
</feature>
<feature type="binding site" evidence="3">
    <location>
        <position position="385"/>
    </location>
    <ligand>
        <name>CoA</name>
        <dbReference type="ChEBI" id="CHEBI:57287"/>
    </ligand>
</feature>
<dbReference type="InterPro" id="IPR003702">
    <property type="entry name" value="ActCoA_hydro_N"/>
</dbReference>
<dbReference type="GO" id="GO:0006084">
    <property type="term" value="P:acetyl-CoA metabolic process"/>
    <property type="evidence" value="ECO:0007669"/>
    <property type="project" value="InterPro"/>
</dbReference>
<evidence type="ECO:0000256" key="2">
    <source>
        <dbReference type="PIRSR" id="PIRSR617821-1"/>
    </source>
</evidence>